<dbReference type="AlphaFoldDB" id="A0AAJ8MR58"/>
<keyword evidence="6" id="KW-1185">Reference proteome</keyword>
<dbReference type="PANTHER" id="PTHR15231:SF1">
    <property type="entry name" value="PHOSPHATIDYLINOSITOL N-ACETYLGLUCOSAMINYLTRANSFERASE SUBUNIT H"/>
    <property type="match status" value="1"/>
</dbReference>
<gene>
    <name evidence="5" type="ORF">I206_106835</name>
</gene>
<dbReference type="Proteomes" id="UP000094020">
    <property type="component" value="Chromosome 10"/>
</dbReference>
<dbReference type="KEGG" id="kpin:30173989"/>
<dbReference type="EMBL" id="CP144528">
    <property type="protein sequence ID" value="WWC72871.1"/>
    <property type="molecule type" value="Genomic_DNA"/>
</dbReference>
<dbReference type="PANTHER" id="PTHR15231">
    <property type="entry name" value="PHOSPHATIDYLINOSITOL N-ACETYLGLUCOSAMINYLTRANSFERASE SUBUNIT H"/>
    <property type="match status" value="1"/>
</dbReference>
<evidence type="ECO:0000256" key="1">
    <source>
        <dbReference type="ARBA" id="ARBA00004687"/>
    </source>
</evidence>
<evidence type="ECO:0000256" key="2">
    <source>
        <dbReference type="ARBA" id="ARBA00009610"/>
    </source>
</evidence>
<dbReference type="Pfam" id="PF10181">
    <property type="entry name" value="PIG-H"/>
    <property type="match status" value="1"/>
</dbReference>
<dbReference type="InterPro" id="IPR019328">
    <property type="entry name" value="PIGH-H_dom"/>
</dbReference>
<feature type="domain" description="Phosphatidylinositol N-acetylglucosaminyltransferase subunit H conserved" evidence="4">
    <location>
        <begin position="128"/>
        <end position="205"/>
    </location>
</feature>
<organism evidence="5 6">
    <name type="scientific">Kwoniella pini CBS 10737</name>
    <dbReference type="NCBI Taxonomy" id="1296096"/>
    <lineage>
        <taxon>Eukaryota</taxon>
        <taxon>Fungi</taxon>
        <taxon>Dikarya</taxon>
        <taxon>Basidiomycota</taxon>
        <taxon>Agaricomycotina</taxon>
        <taxon>Tremellomycetes</taxon>
        <taxon>Tremellales</taxon>
        <taxon>Cryptococcaceae</taxon>
        <taxon>Kwoniella</taxon>
    </lineage>
</organism>
<feature type="transmembrane region" description="Helical" evidence="3">
    <location>
        <begin position="65"/>
        <end position="83"/>
    </location>
</feature>
<evidence type="ECO:0000256" key="3">
    <source>
        <dbReference type="SAM" id="Phobius"/>
    </source>
</evidence>
<dbReference type="GO" id="GO:0000506">
    <property type="term" value="C:glycosylphosphatidylinositol-N-acetylglucosaminyltransferase (GPI-GnT) complex"/>
    <property type="evidence" value="ECO:0007669"/>
    <property type="project" value="InterPro"/>
</dbReference>
<proteinExistence type="inferred from homology"/>
<evidence type="ECO:0000313" key="6">
    <source>
        <dbReference type="Proteomes" id="UP000094020"/>
    </source>
</evidence>
<keyword evidence="3" id="KW-1133">Transmembrane helix</keyword>
<comment type="pathway">
    <text evidence="1">Glycolipid biosynthesis; glycosylphosphatidylinositol-anchor biosynthesis.</text>
</comment>
<keyword evidence="3" id="KW-0472">Membrane</keyword>
<dbReference type="GeneID" id="30173989"/>
<dbReference type="RefSeq" id="XP_070059516.1">
    <property type="nucleotide sequence ID" value="XM_070203415.1"/>
</dbReference>
<protein>
    <recommendedName>
        <fullName evidence="4">Phosphatidylinositol N-acetylglucosaminyltransferase subunit H conserved domain-containing protein</fullName>
    </recommendedName>
</protein>
<evidence type="ECO:0000259" key="4">
    <source>
        <dbReference type="Pfam" id="PF10181"/>
    </source>
</evidence>
<feature type="transmembrane region" description="Helical" evidence="3">
    <location>
        <begin position="103"/>
        <end position="121"/>
    </location>
</feature>
<reference evidence="5" key="1">
    <citation type="submission" date="2013-07" db="EMBL/GenBank/DDBJ databases">
        <authorList>
            <consortium name="The Broad Institute Genome Sequencing Platform"/>
            <person name="Cuomo C."/>
            <person name="Litvintseva A."/>
            <person name="Chen Y."/>
            <person name="Heitman J."/>
            <person name="Sun S."/>
            <person name="Springer D."/>
            <person name="Dromer F."/>
            <person name="Young S.K."/>
            <person name="Zeng Q."/>
            <person name="Gargeya S."/>
            <person name="Fitzgerald M."/>
            <person name="Abouelleil A."/>
            <person name="Alvarado L."/>
            <person name="Berlin A.M."/>
            <person name="Chapman S.B."/>
            <person name="Dewar J."/>
            <person name="Goldberg J."/>
            <person name="Griggs A."/>
            <person name="Gujja S."/>
            <person name="Hansen M."/>
            <person name="Howarth C."/>
            <person name="Imamovic A."/>
            <person name="Larimer J."/>
            <person name="McCowan C."/>
            <person name="Murphy C."/>
            <person name="Pearson M."/>
            <person name="Priest M."/>
            <person name="Roberts A."/>
            <person name="Saif S."/>
            <person name="Shea T."/>
            <person name="Sykes S."/>
            <person name="Wortman J."/>
            <person name="Nusbaum C."/>
            <person name="Birren B."/>
        </authorList>
    </citation>
    <scope>NUCLEOTIDE SEQUENCE</scope>
    <source>
        <strain evidence="5">CBS 10737</strain>
    </source>
</reference>
<reference evidence="5" key="2">
    <citation type="submission" date="2024-02" db="EMBL/GenBank/DDBJ databases">
        <title>Comparative genomics of Cryptococcus and Kwoniella reveals pathogenesis evolution and contrasting modes of karyotype evolution via chromosome fusion or intercentromeric recombination.</title>
        <authorList>
            <person name="Coelho M.A."/>
            <person name="David-Palma M."/>
            <person name="Shea T."/>
            <person name="Bowers K."/>
            <person name="McGinley-Smith S."/>
            <person name="Mohammad A.W."/>
            <person name="Gnirke A."/>
            <person name="Yurkov A.M."/>
            <person name="Nowrousian M."/>
            <person name="Sun S."/>
            <person name="Cuomo C.A."/>
            <person name="Heitman J."/>
        </authorList>
    </citation>
    <scope>NUCLEOTIDE SEQUENCE</scope>
    <source>
        <strain evidence="5">CBS 10737</strain>
    </source>
</reference>
<sequence>MQSVNDAVLITRPQTNHPNLEIITTPLNSLNSRLNDSTTAQHVEFRVYNESNVNKGQRQRYDGRSLIDLLVISALMWSAWSYQLWDVVKGFPAHYRSGWNVELTLLLAWIASCVLGVRYICNTILYESLTPLPGLGVQIALTRGVRFPWPLTTNRNFLLPISTSYSFVPLSEISTVILNQALHGFSVRYYLSIVKKDGQGVIVGFNAIRPTFDVLKEVYHGIREILFDEYEEVPQDDDTCD</sequence>
<evidence type="ECO:0000313" key="5">
    <source>
        <dbReference type="EMBL" id="WWC72871.1"/>
    </source>
</evidence>
<keyword evidence="3" id="KW-0812">Transmembrane</keyword>
<dbReference type="InterPro" id="IPR044215">
    <property type="entry name" value="PIG-H"/>
</dbReference>
<accession>A0AAJ8MR58</accession>
<comment type="similarity">
    <text evidence="2">Belongs to the PIGH family.</text>
</comment>
<dbReference type="GO" id="GO:0006506">
    <property type="term" value="P:GPI anchor biosynthetic process"/>
    <property type="evidence" value="ECO:0007669"/>
    <property type="project" value="InterPro"/>
</dbReference>
<name>A0AAJ8MR58_9TREE</name>